<keyword evidence="2" id="KW-1185">Reference proteome</keyword>
<evidence type="ECO:0000313" key="1">
    <source>
        <dbReference type="EMBL" id="SJL01487.1"/>
    </source>
</evidence>
<organism evidence="1 2">
    <name type="scientific">Armillaria ostoyae</name>
    <name type="common">Armillaria root rot fungus</name>
    <dbReference type="NCBI Taxonomy" id="47428"/>
    <lineage>
        <taxon>Eukaryota</taxon>
        <taxon>Fungi</taxon>
        <taxon>Dikarya</taxon>
        <taxon>Basidiomycota</taxon>
        <taxon>Agaricomycotina</taxon>
        <taxon>Agaricomycetes</taxon>
        <taxon>Agaricomycetidae</taxon>
        <taxon>Agaricales</taxon>
        <taxon>Marasmiineae</taxon>
        <taxon>Physalacriaceae</taxon>
        <taxon>Armillaria</taxon>
    </lineage>
</organism>
<sequence>MDVNIISHQTVKASIATAKAAGNFENDEYNTYAHPYESIQSVIPRTPDSVLVHRIPDMTVEHLSNWVDLIMATRCENPANVHVFHLPPVLVAEILAAANVWVFRKREPPEMDELVSLFPRLTKAGIPASSVFAGKDYFLRLDFCSAKDSEAANSSVDDVAEIIEMLYKSRRACRALADELERRKGRPGRPVNLFLLPFNHDINPAREYRVFVPPSESVLSVSAISQYRWHKPFYEADRSAAMCRAKEVHEGAIRILELILEHAESLPQQVRDTMQREGLVFDVFQTSGGEVQLVEINPFGAMSGCGTSLFHWVRDAKLLYGECSKVEVRLSME</sequence>
<gene>
    <name evidence="1" type="ORF">ARMOST_04809</name>
</gene>
<dbReference type="Pfam" id="PF07065">
    <property type="entry name" value="D123"/>
    <property type="match status" value="1"/>
</dbReference>
<protein>
    <submittedName>
        <fullName evidence="1">Uncharacterized protein</fullName>
    </submittedName>
</protein>
<evidence type="ECO:0000313" key="2">
    <source>
        <dbReference type="Proteomes" id="UP000219338"/>
    </source>
</evidence>
<dbReference type="OMA" id="AISQYRW"/>
<dbReference type="InterPro" id="IPR009772">
    <property type="entry name" value="CDC123"/>
</dbReference>
<dbReference type="OrthoDB" id="360540at2759"/>
<reference evidence="2" key="1">
    <citation type="journal article" date="2017" name="Nat. Ecol. Evol.">
        <title>Genome expansion and lineage-specific genetic innovations in the forest pathogenic fungi Armillaria.</title>
        <authorList>
            <person name="Sipos G."/>
            <person name="Prasanna A.N."/>
            <person name="Walter M.C."/>
            <person name="O'Connor E."/>
            <person name="Balint B."/>
            <person name="Krizsan K."/>
            <person name="Kiss B."/>
            <person name="Hess J."/>
            <person name="Varga T."/>
            <person name="Slot J."/>
            <person name="Riley R."/>
            <person name="Boka B."/>
            <person name="Rigling D."/>
            <person name="Barry K."/>
            <person name="Lee J."/>
            <person name="Mihaltcheva S."/>
            <person name="LaButti K."/>
            <person name="Lipzen A."/>
            <person name="Waldron R."/>
            <person name="Moloney N.M."/>
            <person name="Sperisen C."/>
            <person name="Kredics L."/>
            <person name="Vagvoelgyi C."/>
            <person name="Patrignani A."/>
            <person name="Fitzpatrick D."/>
            <person name="Nagy I."/>
            <person name="Doyle S."/>
            <person name="Anderson J.B."/>
            <person name="Grigoriev I.V."/>
            <person name="Gueldener U."/>
            <person name="Muensterkoetter M."/>
            <person name="Nagy L.G."/>
        </authorList>
    </citation>
    <scope>NUCLEOTIDE SEQUENCE [LARGE SCALE GENOMIC DNA]</scope>
    <source>
        <strain evidence="2">C18/9</strain>
    </source>
</reference>
<proteinExistence type="predicted"/>
<accession>A0A284QYD4</accession>
<name>A0A284QYD4_ARMOS</name>
<dbReference type="AlphaFoldDB" id="A0A284QYD4"/>
<dbReference type="Proteomes" id="UP000219338">
    <property type="component" value="Unassembled WGS sequence"/>
</dbReference>
<dbReference type="EMBL" id="FUEG01000003">
    <property type="protein sequence ID" value="SJL01487.1"/>
    <property type="molecule type" value="Genomic_DNA"/>
</dbReference>